<evidence type="ECO:0000313" key="3">
    <source>
        <dbReference type="EnsemblMetazoa" id="ISCW002301-PA"/>
    </source>
</evidence>
<dbReference type="AlphaFoldDB" id="B7P7T5"/>
<reference evidence="3" key="2">
    <citation type="submission" date="2020-05" db="UniProtKB">
        <authorList>
            <consortium name="EnsemblMetazoa"/>
        </authorList>
    </citation>
    <scope>IDENTIFICATION</scope>
    <source>
        <strain evidence="3">wikel</strain>
    </source>
</reference>
<dbReference type="EMBL" id="DS653206">
    <property type="protein sequence ID" value="EEC02657.1"/>
    <property type="molecule type" value="Genomic_DNA"/>
</dbReference>
<evidence type="ECO:0000313" key="4">
    <source>
        <dbReference type="Proteomes" id="UP000001555"/>
    </source>
</evidence>
<dbReference type="VEuPathDB" id="VectorBase:ISCW002301"/>
<dbReference type="EMBL" id="ABJB011120891">
    <property type="status" value="NOT_ANNOTATED_CDS"/>
    <property type="molecule type" value="Genomic_DNA"/>
</dbReference>
<feature type="compositionally biased region" description="Basic residues" evidence="1">
    <location>
        <begin position="1"/>
        <end position="10"/>
    </location>
</feature>
<accession>B7P7T5</accession>
<evidence type="ECO:0000313" key="2">
    <source>
        <dbReference type="EMBL" id="EEC02657.1"/>
    </source>
</evidence>
<dbReference type="InParanoid" id="B7P7T5"/>
<dbReference type="VEuPathDB" id="VectorBase:ISCI002301"/>
<organism>
    <name type="scientific">Ixodes scapularis</name>
    <name type="common">Black-legged tick</name>
    <name type="synonym">Deer tick</name>
    <dbReference type="NCBI Taxonomy" id="6945"/>
    <lineage>
        <taxon>Eukaryota</taxon>
        <taxon>Metazoa</taxon>
        <taxon>Ecdysozoa</taxon>
        <taxon>Arthropoda</taxon>
        <taxon>Chelicerata</taxon>
        <taxon>Arachnida</taxon>
        <taxon>Acari</taxon>
        <taxon>Parasitiformes</taxon>
        <taxon>Ixodida</taxon>
        <taxon>Ixodoidea</taxon>
        <taxon>Ixodidae</taxon>
        <taxon>Ixodinae</taxon>
        <taxon>Ixodes</taxon>
    </lineage>
</organism>
<name>B7P7T5_IXOSC</name>
<gene>
    <name evidence="2" type="ORF">IscW_ISCW002301</name>
</gene>
<feature type="region of interest" description="Disordered" evidence="1">
    <location>
        <begin position="1"/>
        <end position="45"/>
    </location>
</feature>
<keyword evidence="4" id="KW-1185">Reference proteome</keyword>
<reference evidence="2 4" key="1">
    <citation type="submission" date="2008-03" db="EMBL/GenBank/DDBJ databases">
        <title>Annotation of Ixodes scapularis.</title>
        <authorList>
            <consortium name="Ixodes scapularis Genome Project Consortium"/>
            <person name="Caler E."/>
            <person name="Hannick L.I."/>
            <person name="Bidwell S."/>
            <person name="Joardar V."/>
            <person name="Thiagarajan M."/>
            <person name="Amedeo P."/>
            <person name="Galinsky K.J."/>
            <person name="Schobel S."/>
            <person name="Inman J."/>
            <person name="Hostetler J."/>
            <person name="Miller J."/>
            <person name="Hammond M."/>
            <person name="Megy K."/>
            <person name="Lawson D."/>
            <person name="Kodira C."/>
            <person name="Sutton G."/>
            <person name="Meyer J."/>
            <person name="Hill C.A."/>
            <person name="Birren B."/>
            <person name="Nene V."/>
            <person name="Collins F."/>
            <person name="Alarcon-Chaidez F."/>
            <person name="Wikel S."/>
            <person name="Strausberg R."/>
        </authorList>
    </citation>
    <scope>NUCLEOTIDE SEQUENCE [LARGE SCALE GENOMIC DNA]</scope>
    <source>
        <strain evidence="4">Wikel</strain>
        <strain evidence="2">Wikel colony</strain>
    </source>
</reference>
<dbReference type="PaxDb" id="6945-B7P7T5"/>
<dbReference type="Proteomes" id="UP000001555">
    <property type="component" value="Unassembled WGS sequence"/>
</dbReference>
<feature type="compositionally biased region" description="Polar residues" evidence="1">
    <location>
        <begin position="11"/>
        <end position="22"/>
    </location>
</feature>
<evidence type="ECO:0000256" key="1">
    <source>
        <dbReference type="SAM" id="MobiDB-lite"/>
    </source>
</evidence>
<dbReference type="EnsemblMetazoa" id="ISCW002301-RA">
    <property type="protein sequence ID" value="ISCW002301-PA"/>
    <property type="gene ID" value="ISCW002301"/>
</dbReference>
<dbReference type="HOGENOM" id="CLU_2707518_0_0_1"/>
<proteinExistence type="predicted"/>
<sequence length="73" mass="8432">MSGSRPHRRQGSPSTHQNTPRDTPSARKKKIENARASNRKELDFHREGGRLCIKEKKNARKGTFLFGRHHGER</sequence>
<protein>
    <submittedName>
        <fullName evidence="2 3">Uncharacterized protein</fullName>
    </submittedName>
</protein>